<evidence type="ECO:0000256" key="1">
    <source>
        <dbReference type="ARBA" id="ARBA00008857"/>
    </source>
</evidence>
<reference evidence="9" key="1">
    <citation type="submission" date="2022-10" db="EMBL/GenBank/DDBJ databases">
        <title>Whole genome sequencing of three plant growth promoting bacteria isolated from Vachellia tortilis subsp. raddiana in Morocco.</title>
        <authorList>
            <person name="Hnini M."/>
            <person name="Zouagui R."/>
            <person name="Zouagui H."/>
            <person name="Chemao Elfihri M.-W."/>
            <person name="Ibrahimi A."/>
            <person name="Sbabou L."/>
            <person name="Aurag J."/>
        </authorList>
    </citation>
    <scope>NUCLEOTIDE SEQUENCE</scope>
    <source>
        <strain evidence="9">LMR678</strain>
    </source>
</reference>
<dbReference type="InterPro" id="IPR002104">
    <property type="entry name" value="Integrase_catalytic"/>
</dbReference>
<comment type="similarity">
    <text evidence="1">Belongs to the 'phage' integrase family.</text>
</comment>
<evidence type="ECO:0000313" key="9">
    <source>
        <dbReference type="EMBL" id="MCZ4088665.1"/>
    </source>
</evidence>
<evidence type="ECO:0000256" key="5">
    <source>
        <dbReference type="PROSITE-ProRule" id="PRU01248"/>
    </source>
</evidence>
<dbReference type="InterPro" id="IPR013762">
    <property type="entry name" value="Integrase-like_cat_sf"/>
</dbReference>
<evidence type="ECO:0000256" key="6">
    <source>
        <dbReference type="SAM" id="MobiDB-lite"/>
    </source>
</evidence>
<dbReference type="Proteomes" id="UP001079430">
    <property type="component" value="Unassembled WGS sequence"/>
</dbReference>
<keyword evidence="2" id="KW-0229">DNA integration</keyword>
<keyword evidence="4" id="KW-0233">DNA recombination</keyword>
<organism evidence="9 10">
    <name type="scientific">Sinorhizobium psoraleae</name>
    <dbReference type="NCBI Taxonomy" id="520838"/>
    <lineage>
        <taxon>Bacteria</taxon>
        <taxon>Pseudomonadati</taxon>
        <taxon>Pseudomonadota</taxon>
        <taxon>Alphaproteobacteria</taxon>
        <taxon>Hyphomicrobiales</taxon>
        <taxon>Rhizobiaceae</taxon>
        <taxon>Sinorhizobium/Ensifer group</taxon>
        <taxon>Sinorhizobium</taxon>
    </lineage>
</organism>
<evidence type="ECO:0000256" key="2">
    <source>
        <dbReference type="ARBA" id="ARBA00022908"/>
    </source>
</evidence>
<dbReference type="InterPro" id="IPR044068">
    <property type="entry name" value="CB"/>
</dbReference>
<evidence type="ECO:0000259" key="8">
    <source>
        <dbReference type="PROSITE" id="PS51900"/>
    </source>
</evidence>
<evidence type="ECO:0000256" key="4">
    <source>
        <dbReference type="ARBA" id="ARBA00023172"/>
    </source>
</evidence>
<sequence length="607" mass="68317">MVRIIKAAMGYAAIPAGFPILVSERMAIIEPAFAWLMELATIPGRSHAAETVRTYGEHLHDWFDSLEQSGLDWRGVSEAEIAAWRNRMLSQPSPHTKRPYARSTVNDRVRTVCRFYAWAQGRGWIESLPFHFVDVRVGSGRRQSFLAHVDGHPGIMAANILTVAEHERLPRPLRVDQLRRVFAHLEMPYRLMAEWALATGLRRKELCGLAVFQVPETAHLDDEDHPLIGVPLTITKGDKPRTIYPPIRLVDRTQHYIDEVRTPQVRALRRQRPDYRPPSTLFLNLQGNAVSKTRLTTVFAEAFRAAGVTGTLHYLEAHIRDDDAGAVAAAGIDHAGPQSAEDRAGSAGAQLDPEHGDLSALRRTERAGTRRQHRLSLWRVDPRWPLDAGTSTGVWRPRRRSFWTGRPIPSSSLRDGWGEVTKRYDLGKLGLPSDITILVADAFRHHHAASSRDTQRHCWMALRSFARFVVEDGQVLSADDLTSAMVGRYVAWLDRQVVGQTNQPWSKGSRANVLMQLRQMIDWTKRRHPSRLPSRIDFPGGSGRSAMPTLDRVLAQRTSRRSCARAMRKSMRHGSASKRGGRFLRRAARSMASIPNFASWSGAHPGE</sequence>
<dbReference type="SUPFAM" id="SSF56349">
    <property type="entry name" value="DNA breaking-rejoining enzymes"/>
    <property type="match status" value="1"/>
</dbReference>
<comment type="caution">
    <text evidence="9">The sequence shown here is derived from an EMBL/GenBank/DDBJ whole genome shotgun (WGS) entry which is preliminary data.</text>
</comment>
<feature type="domain" description="Tyr recombinase" evidence="7">
    <location>
        <begin position="168"/>
        <end position="379"/>
    </location>
</feature>
<dbReference type="RefSeq" id="WP_269274639.1">
    <property type="nucleotide sequence ID" value="NZ_JAPVOI010000002.1"/>
</dbReference>
<protein>
    <submittedName>
        <fullName evidence="9">Site-specific integrase</fullName>
    </submittedName>
</protein>
<dbReference type="Gene3D" id="1.10.150.130">
    <property type="match status" value="1"/>
</dbReference>
<gene>
    <name evidence="9" type="ORF">O3W52_00620</name>
</gene>
<dbReference type="PROSITE" id="PS51898">
    <property type="entry name" value="TYR_RECOMBINASE"/>
    <property type="match status" value="1"/>
</dbReference>
<feature type="region of interest" description="Disordered" evidence="6">
    <location>
        <begin position="334"/>
        <end position="358"/>
    </location>
</feature>
<evidence type="ECO:0000259" key="7">
    <source>
        <dbReference type="PROSITE" id="PS51898"/>
    </source>
</evidence>
<evidence type="ECO:0000256" key="3">
    <source>
        <dbReference type="ARBA" id="ARBA00023125"/>
    </source>
</evidence>
<feature type="domain" description="Core-binding (CB)" evidence="8">
    <location>
        <begin position="434"/>
        <end position="525"/>
    </location>
</feature>
<accession>A0ABT4KA25</accession>
<dbReference type="PROSITE" id="PS51900">
    <property type="entry name" value="CB"/>
    <property type="match status" value="2"/>
</dbReference>
<dbReference type="Gene3D" id="1.10.443.10">
    <property type="entry name" value="Intergrase catalytic core"/>
    <property type="match status" value="1"/>
</dbReference>
<name>A0ABT4KA25_9HYPH</name>
<evidence type="ECO:0000313" key="10">
    <source>
        <dbReference type="Proteomes" id="UP001079430"/>
    </source>
</evidence>
<feature type="domain" description="Core-binding (CB)" evidence="8">
    <location>
        <begin position="26"/>
        <end position="120"/>
    </location>
</feature>
<dbReference type="InterPro" id="IPR050090">
    <property type="entry name" value="Tyrosine_recombinase_XerCD"/>
</dbReference>
<keyword evidence="10" id="KW-1185">Reference proteome</keyword>
<dbReference type="PANTHER" id="PTHR30349">
    <property type="entry name" value="PHAGE INTEGRASE-RELATED"/>
    <property type="match status" value="1"/>
</dbReference>
<dbReference type="EMBL" id="JAPVOI010000002">
    <property type="protein sequence ID" value="MCZ4088665.1"/>
    <property type="molecule type" value="Genomic_DNA"/>
</dbReference>
<dbReference type="InterPro" id="IPR011010">
    <property type="entry name" value="DNA_brk_join_enz"/>
</dbReference>
<dbReference type="InterPro" id="IPR010998">
    <property type="entry name" value="Integrase_recombinase_N"/>
</dbReference>
<dbReference type="Pfam" id="PF02899">
    <property type="entry name" value="Phage_int_SAM_1"/>
    <property type="match status" value="1"/>
</dbReference>
<dbReference type="PANTHER" id="PTHR30349:SF41">
    <property type="entry name" value="INTEGRASE_RECOMBINASE PROTEIN MJ0367-RELATED"/>
    <property type="match status" value="1"/>
</dbReference>
<dbReference type="InterPro" id="IPR004107">
    <property type="entry name" value="Integrase_SAM-like_N"/>
</dbReference>
<keyword evidence="3 5" id="KW-0238">DNA-binding</keyword>
<proteinExistence type="inferred from homology"/>